<comment type="cofactor">
    <cofactor evidence="1">
        <name>heme b</name>
        <dbReference type="ChEBI" id="CHEBI:60344"/>
    </cofactor>
</comment>
<evidence type="ECO:0000256" key="12">
    <source>
        <dbReference type="ARBA" id="ARBA00037975"/>
    </source>
</evidence>
<dbReference type="Proteomes" id="UP000031672">
    <property type="component" value="Unassembled WGS sequence"/>
</dbReference>
<dbReference type="PANTHER" id="PTHR30529">
    <property type="entry name" value="CYTOCHROME B561"/>
    <property type="match status" value="1"/>
</dbReference>
<dbReference type="SUPFAM" id="SSF81342">
    <property type="entry name" value="Transmembrane di-heme cytochromes"/>
    <property type="match status" value="1"/>
</dbReference>
<feature type="transmembrane region" description="Helical" evidence="13">
    <location>
        <begin position="144"/>
        <end position="164"/>
    </location>
</feature>
<accession>A0A0C2KBT8</accession>
<evidence type="ECO:0000256" key="11">
    <source>
        <dbReference type="ARBA" id="ARBA00023136"/>
    </source>
</evidence>
<evidence type="ECO:0000256" key="13">
    <source>
        <dbReference type="SAM" id="Phobius"/>
    </source>
</evidence>
<keyword evidence="8" id="KW-0249">Electron transport</keyword>
<keyword evidence="10" id="KW-0408">Iron</keyword>
<evidence type="ECO:0000256" key="5">
    <source>
        <dbReference type="ARBA" id="ARBA00022617"/>
    </source>
</evidence>
<evidence type="ECO:0000256" key="7">
    <source>
        <dbReference type="ARBA" id="ARBA00022723"/>
    </source>
</evidence>
<sequence>MLNKNTVNPHALSWQTIAFHWLTALMFIAIFSVGWYMVDLPRGPEKGELIGLHKSFGAILLVVAMSRITWRLKEGAIPPAAVVAPWQNILAKAIHGLLMLATLMMPISGIAMSVGGGRGADVFGWYFVAEGDKIQWLQELGGGIHGWSVNIIIAVVVLHVAGALKHHWLDKDNTLSRMLGR</sequence>
<dbReference type="GO" id="GO:0046872">
    <property type="term" value="F:metal ion binding"/>
    <property type="evidence" value="ECO:0007669"/>
    <property type="project" value="UniProtKB-KW"/>
</dbReference>
<feature type="transmembrane region" description="Helical" evidence="13">
    <location>
        <begin position="50"/>
        <end position="68"/>
    </location>
</feature>
<dbReference type="PANTHER" id="PTHR30529:SF7">
    <property type="entry name" value="CYTOCHROME B561 BACTERIAL_NI-HYDROGENASE DOMAIN-CONTAINING PROTEIN"/>
    <property type="match status" value="1"/>
</dbReference>
<keyword evidence="9 13" id="KW-1133">Transmembrane helix</keyword>
<reference evidence="15 16" key="1">
    <citation type="submission" date="2014-11" db="EMBL/GenBank/DDBJ databases">
        <title>Draft Genome Sequence of Vibrio piscirenalis strains CECT 8603T and CECT 8604, two marine Gammaproteobacterium isolated from cultured gilthead sea bream (Sparus aurata).</title>
        <authorList>
            <person name="Arahal D.R."/>
            <person name="Rodrigo-Torres L."/>
            <person name="Lucena T."/>
            <person name="Pujalte M.J."/>
        </authorList>
    </citation>
    <scope>NUCLEOTIDE SEQUENCE [LARGE SCALE GENOMIC DNA]</scope>
    <source>
        <strain evidence="15 16">DCR 1-4-2</strain>
    </source>
</reference>
<proteinExistence type="inferred from homology"/>
<keyword evidence="4" id="KW-1003">Cell membrane</keyword>
<keyword evidence="7" id="KW-0479">Metal-binding</keyword>
<keyword evidence="16" id="KW-1185">Reference proteome</keyword>
<organism evidence="15 16">
    <name type="scientific">Vibrio renipiscarius</name>
    <dbReference type="NCBI Taxonomy" id="1461322"/>
    <lineage>
        <taxon>Bacteria</taxon>
        <taxon>Pseudomonadati</taxon>
        <taxon>Pseudomonadota</taxon>
        <taxon>Gammaproteobacteria</taxon>
        <taxon>Vibrionales</taxon>
        <taxon>Vibrionaceae</taxon>
        <taxon>Vibrio</taxon>
    </lineage>
</organism>
<keyword evidence="5" id="KW-0349">Heme</keyword>
<comment type="subcellular location">
    <subcellularLocation>
        <location evidence="2">Cell membrane</location>
        <topology evidence="2">Multi-pass membrane protein</topology>
    </subcellularLocation>
</comment>
<evidence type="ECO:0000256" key="9">
    <source>
        <dbReference type="ARBA" id="ARBA00022989"/>
    </source>
</evidence>
<dbReference type="GO" id="GO:0020037">
    <property type="term" value="F:heme binding"/>
    <property type="evidence" value="ECO:0007669"/>
    <property type="project" value="TreeGrafter"/>
</dbReference>
<evidence type="ECO:0000256" key="2">
    <source>
        <dbReference type="ARBA" id="ARBA00004651"/>
    </source>
</evidence>
<evidence type="ECO:0000259" key="14">
    <source>
        <dbReference type="Pfam" id="PF01292"/>
    </source>
</evidence>
<dbReference type="InterPro" id="IPR011577">
    <property type="entry name" value="Cyt_b561_bac/Ni-Hgenase"/>
</dbReference>
<dbReference type="GO" id="GO:0022904">
    <property type="term" value="P:respiratory electron transport chain"/>
    <property type="evidence" value="ECO:0007669"/>
    <property type="project" value="InterPro"/>
</dbReference>
<feature type="transmembrane region" description="Helical" evidence="13">
    <location>
        <begin position="12"/>
        <end position="38"/>
    </location>
</feature>
<dbReference type="AlphaFoldDB" id="A0A0C2KBT8"/>
<evidence type="ECO:0000256" key="3">
    <source>
        <dbReference type="ARBA" id="ARBA00022448"/>
    </source>
</evidence>
<keyword evidence="3" id="KW-0813">Transport</keyword>
<dbReference type="OrthoDB" id="9793784at2"/>
<evidence type="ECO:0000256" key="8">
    <source>
        <dbReference type="ARBA" id="ARBA00022982"/>
    </source>
</evidence>
<dbReference type="EMBL" id="JTKH01000006">
    <property type="protein sequence ID" value="KII80839.1"/>
    <property type="molecule type" value="Genomic_DNA"/>
</dbReference>
<evidence type="ECO:0000256" key="10">
    <source>
        <dbReference type="ARBA" id="ARBA00023004"/>
    </source>
</evidence>
<dbReference type="GO" id="GO:0005886">
    <property type="term" value="C:plasma membrane"/>
    <property type="evidence" value="ECO:0007669"/>
    <property type="project" value="UniProtKB-SubCell"/>
</dbReference>
<name>A0A0C2KBT8_9VIBR</name>
<accession>A0A0C2JS36</accession>
<dbReference type="STRING" id="1461322.OJ16_05985"/>
<evidence type="ECO:0000313" key="15">
    <source>
        <dbReference type="EMBL" id="KII80839.1"/>
    </source>
</evidence>
<evidence type="ECO:0000256" key="4">
    <source>
        <dbReference type="ARBA" id="ARBA00022475"/>
    </source>
</evidence>
<feature type="domain" description="Cytochrome b561 bacterial/Ni-hydrogenase" evidence="14">
    <location>
        <begin position="13"/>
        <end position="180"/>
    </location>
</feature>
<dbReference type="RefSeq" id="WP_040988364.1">
    <property type="nucleotide sequence ID" value="NZ_JTKH01000006.1"/>
</dbReference>
<keyword evidence="6 13" id="KW-0812">Transmembrane</keyword>
<comment type="similarity">
    <text evidence="12">Belongs to the cytochrome b561 family.</text>
</comment>
<dbReference type="InterPro" id="IPR016174">
    <property type="entry name" value="Di-haem_cyt_TM"/>
</dbReference>
<evidence type="ECO:0000313" key="16">
    <source>
        <dbReference type="Proteomes" id="UP000031672"/>
    </source>
</evidence>
<comment type="caution">
    <text evidence="15">The sequence shown here is derived from an EMBL/GenBank/DDBJ whole genome shotgun (WGS) entry which is preliminary data.</text>
</comment>
<evidence type="ECO:0000256" key="1">
    <source>
        <dbReference type="ARBA" id="ARBA00001970"/>
    </source>
</evidence>
<gene>
    <name evidence="15" type="ORF">OJ16_05985</name>
</gene>
<keyword evidence="11 13" id="KW-0472">Membrane</keyword>
<dbReference type="Pfam" id="PF01292">
    <property type="entry name" value="Ni_hydr_CYTB"/>
    <property type="match status" value="1"/>
</dbReference>
<protein>
    <submittedName>
        <fullName evidence="15">Cytochrome B561</fullName>
    </submittedName>
</protein>
<feature type="transmembrane region" description="Helical" evidence="13">
    <location>
        <begin position="89"/>
        <end position="112"/>
    </location>
</feature>
<dbReference type="GO" id="GO:0009055">
    <property type="term" value="F:electron transfer activity"/>
    <property type="evidence" value="ECO:0007669"/>
    <property type="project" value="InterPro"/>
</dbReference>
<dbReference type="InterPro" id="IPR052168">
    <property type="entry name" value="Cytochrome_b561_oxidase"/>
</dbReference>
<evidence type="ECO:0000256" key="6">
    <source>
        <dbReference type="ARBA" id="ARBA00022692"/>
    </source>
</evidence>